<dbReference type="InterPro" id="IPR022385">
    <property type="entry name" value="Rhs_assc_core"/>
</dbReference>
<proteinExistence type="predicted"/>
<gene>
    <name evidence="3" type="ORF">SAMN02745729_1264</name>
</gene>
<feature type="domain" description="Teneurin-like YD-shell" evidence="2">
    <location>
        <begin position="69"/>
        <end position="153"/>
    </location>
</feature>
<name>A0A1H4H4Q5_9GAMM</name>
<organism evidence="3 4">
    <name type="scientific">Marinobacterium iners DSM 11526</name>
    <dbReference type="NCBI Taxonomy" id="1122198"/>
    <lineage>
        <taxon>Bacteria</taxon>
        <taxon>Pseudomonadati</taxon>
        <taxon>Pseudomonadota</taxon>
        <taxon>Gammaproteobacteria</taxon>
        <taxon>Oceanospirillales</taxon>
        <taxon>Oceanospirillaceae</taxon>
        <taxon>Marinobacterium</taxon>
    </lineage>
</organism>
<dbReference type="NCBIfam" id="TIGR03696">
    <property type="entry name" value="Rhs_assc_core"/>
    <property type="match status" value="1"/>
</dbReference>
<dbReference type="PANTHER" id="PTHR32305">
    <property type="match status" value="1"/>
</dbReference>
<keyword evidence="4" id="KW-1185">Reference proteome</keyword>
<evidence type="ECO:0000313" key="3">
    <source>
        <dbReference type="EMBL" id="SEB16048.1"/>
    </source>
</evidence>
<keyword evidence="1" id="KW-0677">Repeat</keyword>
<dbReference type="AlphaFoldDB" id="A0A1H4H4Q5"/>
<evidence type="ECO:0000256" key="1">
    <source>
        <dbReference type="ARBA" id="ARBA00022737"/>
    </source>
</evidence>
<dbReference type="Pfam" id="PF25023">
    <property type="entry name" value="TEN_YD-shell"/>
    <property type="match status" value="1"/>
</dbReference>
<accession>A0A1H4H4Q5</accession>
<dbReference type="STRING" id="1122198.SAMN02745729_1264"/>
<dbReference type="PRINTS" id="PR00394">
    <property type="entry name" value="RHSPROTEIN"/>
</dbReference>
<evidence type="ECO:0000313" key="4">
    <source>
        <dbReference type="Proteomes" id="UP000242469"/>
    </source>
</evidence>
<protein>
    <submittedName>
        <fullName evidence="3">RHS repeat-associated core domain-containing protein</fullName>
    </submittedName>
</protein>
<dbReference type="InterPro" id="IPR050708">
    <property type="entry name" value="T6SS_VgrG/RHS"/>
</dbReference>
<dbReference type="InterPro" id="IPR056823">
    <property type="entry name" value="TEN-like_YD-shell"/>
</dbReference>
<dbReference type="EMBL" id="FNRJ01000026">
    <property type="protein sequence ID" value="SEB16048.1"/>
    <property type="molecule type" value="Genomic_DNA"/>
</dbReference>
<dbReference type="Proteomes" id="UP000242469">
    <property type="component" value="Unassembled WGS sequence"/>
</dbReference>
<sequence>MAYPNRLNGAEFIWCGHFDQSGLHTFPVLVCRPGQQGVHFGPAPITVGAGESDRLSKRWGTDSTYIGVEKYYIHTGHLNTPRRISRASDNQIVWRWDNDPFGRHTANEDPDGDSQLFTFSLRYPGQYYDEETGLHYNYFRDYDPSLGRYVQSDPIGLQGGINTYGYAYQNPVMYTDPNGLNPAAGCLAGAWGGPVGCGVGAGIGTTIAGGIALAAILSTPGDTPTDKADKARERKEYSRICKTPIPPTGDPCTDAKNNLNRLKQCLQLRENFSRKWYNDGYAGHMTEIQNTRNAIRNLENWIQDNCGDQCE</sequence>
<dbReference type="OrthoDB" id="9815414at2"/>
<dbReference type="Gene3D" id="2.180.10.10">
    <property type="entry name" value="RHS repeat-associated core"/>
    <property type="match status" value="1"/>
</dbReference>
<dbReference type="RefSeq" id="WP_091828052.1">
    <property type="nucleotide sequence ID" value="NZ_FNRJ01000026.1"/>
</dbReference>
<reference evidence="4" key="1">
    <citation type="submission" date="2016-10" db="EMBL/GenBank/DDBJ databases">
        <authorList>
            <person name="Varghese N."/>
            <person name="Submissions S."/>
        </authorList>
    </citation>
    <scope>NUCLEOTIDE SEQUENCE [LARGE SCALE GENOMIC DNA]</scope>
    <source>
        <strain evidence="4">DSM 11526</strain>
    </source>
</reference>
<dbReference type="PANTHER" id="PTHR32305:SF15">
    <property type="entry name" value="PROTEIN RHSA-RELATED"/>
    <property type="match status" value="1"/>
</dbReference>
<evidence type="ECO:0000259" key="2">
    <source>
        <dbReference type="Pfam" id="PF25023"/>
    </source>
</evidence>